<evidence type="ECO:0000259" key="1">
    <source>
        <dbReference type="Pfam" id="PF20028"/>
    </source>
</evidence>
<sequence length="677" mass="73500">MSGPDAGGARAPMEHFQRHLAPLVRSATVRIHQPPGGYPPDGPPLWGSGFFVAPNWVLTCAHVAMRGQGGEVGLTFEGRTVRGRVEWAEPEEGAGGIWPPPDLALVRLLEPVPHACVWLTERTNGVLTSDHVAFFGHTELAGSVMEVDGRCSIAGQLGGGSMVRLGNEDELREGVSGGPLVDVARGEVIGVVKGRRTGKDDGGLAVSVVHLRRLPVPAGPVGREEDDLYQRVVHAHDRHHADRHADGYHLGRTWTDGQGALRHHTDRALTPGRRTALLGLLAELPPPVSTGSLLAVLTEVLGQEPESRPVAPRGWRDGLGLLYDLYAEQHEQSELEHILRYAVYAATAERPYPASEEAERELWEWARDLAADAQLPKVFRNRLGAERSARLRGRPAPGAETGGESVCLGDDPAPRPAVLLDLTPSAWDAESYGWRVSSVLASGDVLPLDEQYDVPADDVRDRLAAPLAEAFRRCDEPGRPATLEVALRQDALDLPVDTWRVPADGPPLGTQRPVVVRCSDRPPPDDEEAEEDERRRWHRLREGPMEPVVLDCVEDRPEPLPDASALRRLGPYTLPVLCRTGTDAGDPGALRKLVAGGFAVALWRREAADPVCKSFHRGTLRTVTDHKRADRLPAAVHRLRAAVGSGVPEAYWSQGVALLHDDPSRPLPGSDDLLETP</sequence>
<dbReference type="Pfam" id="PF20028">
    <property type="entry name" value="VMAP-C"/>
    <property type="match status" value="1"/>
</dbReference>
<dbReference type="InterPro" id="IPR045450">
    <property type="entry name" value="VMAP_C"/>
</dbReference>
<dbReference type="EMBL" id="WHPN01000104">
    <property type="protein sequence ID" value="KAF4410233.1"/>
    <property type="molecule type" value="Genomic_DNA"/>
</dbReference>
<feature type="domain" description="vWA-MoxR associated protein C-terminal" evidence="1">
    <location>
        <begin position="431"/>
        <end position="663"/>
    </location>
</feature>
<dbReference type="InterPro" id="IPR009003">
    <property type="entry name" value="Peptidase_S1_PA"/>
</dbReference>
<accession>A0ABQ7FQH8</accession>
<keyword evidence="3" id="KW-1185">Reference proteome</keyword>
<dbReference type="Pfam" id="PF13365">
    <property type="entry name" value="Trypsin_2"/>
    <property type="match status" value="1"/>
</dbReference>
<organism evidence="2 3">
    <name type="scientific">Streptomyces lycii</name>
    <dbReference type="NCBI Taxonomy" id="2654337"/>
    <lineage>
        <taxon>Bacteria</taxon>
        <taxon>Bacillati</taxon>
        <taxon>Actinomycetota</taxon>
        <taxon>Actinomycetes</taxon>
        <taxon>Kitasatosporales</taxon>
        <taxon>Streptomycetaceae</taxon>
        <taxon>Streptomyces</taxon>
    </lineage>
</organism>
<comment type="caution">
    <text evidence="2">The sequence shown here is derived from an EMBL/GenBank/DDBJ whole genome shotgun (WGS) entry which is preliminary data.</text>
</comment>
<evidence type="ECO:0000313" key="2">
    <source>
        <dbReference type="EMBL" id="KAF4410233.1"/>
    </source>
</evidence>
<proteinExistence type="predicted"/>
<dbReference type="Gene3D" id="2.40.10.120">
    <property type="match status" value="1"/>
</dbReference>
<dbReference type="Proteomes" id="UP000621266">
    <property type="component" value="Unassembled WGS sequence"/>
</dbReference>
<name>A0ABQ7FQH8_9ACTN</name>
<dbReference type="SUPFAM" id="SSF50494">
    <property type="entry name" value="Trypsin-like serine proteases"/>
    <property type="match status" value="1"/>
</dbReference>
<reference evidence="2 3" key="1">
    <citation type="submission" date="2019-10" db="EMBL/GenBank/DDBJ databases">
        <title>Streptomyces tenebrisbrunneis sp.nov., an endogenous actinomycete isolated from of Lycium ruthenicum.</title>
        <authorList>
            <person name="Ma L."/>
        </authorList>
    </citation>
    <scope>NUCLEOTIDE SEQUENCE [LARGE SCALE GENOMIC DNA]</scope>
    <source>
        <strain evidence="2 3">TRM 66187</strain>
    </source>
</reference>
<protein>
    <submittedName>
        <fullName evidence="2">Trypsin-like peptidase domain-containing protein</fullName>
    </submittedName>
</protein>
<evidence type="ECO:0000313" key="3">
    <source>
        <dbReference type="Proteomes" id="UP000621266"/>
    </source>
</evidence>
<gene>
    <name evidence="2" type="ORF">GCU69_04930</name>
</gene>
<dbReference type="RefSeq" id="WP_143671068.1">
    <property type="nucleotide sequence ID" value="NZ_WHPN01000104.1"/>
</dbReference>